<protein>
    <submittedName>
        <fullName evidence="2">Uncharacterized protein</fullName>
    </submittedName>
</protein>
<keyword evidence="3" id="KW-1185">Reference proteome</keyword>
<reference evidence="2" key="1">
    <citation type="submission" date="2023-10" db="EMBL/GenBank/DDBJ databases">
        <title>Genome assemblies of two species of porcelain crab, Petrolisthes cinctipes and Petrolisthes manimaculis (Anomura: Porcellanidae).</title>
        <authorList>
            <person name="Angst P."/>
        </authorList>
    </citation>
    <scope>NUCLEOTIDE SEQUENCE</scope>
    <source>
        <strain evidence="2">PB745_01</strain>
        <tissue evidence="2">Gill</tissue>
    </source>
</reference>
<keyword evidence="1" id="KW-0812">Transmembrane</keyword>
<proteinExistence type="predicted"/>
<evidence type="ECO:0000313" key="3">
    <source>
        <dbReference type="Proteomes" id="UP001286313"/>
    </source>
</evidence>
<keyword evidence="1" id="KW-1133">Transmembrane helix</keyword>
<comment type="caution">
    <text evidence="2">The sequence shown here is derived from an EMBL/GenBank/DDBJ whole genome shotgun (WGS) entry which is preliminary data.</text>
</comment>
<accession>A0AAE1EJR8</accession>
<organism evidence="2 3">
    <name type="scientific">Petrolisthes cinctipes</name>
    <name type="common">Flat porcelain crab</name>
    <dbReference type="NCBI Taxonomy" id="88211"/>
    <lineage>
        <taxon>Eukaryota</taxon>
        <taxon>Metazoa</taxon>
        <taxon>Ecdysozoa</taxon>
        <taxon>Arthropoda</taxon>
        <taxon>Crustacea</taxon>
        <taxon>Multicrustacea</taxon>
        <taxon>Malacostraca</taxon>
        <taxon>Eumalacostraca</taxon>
        <taxon>Eucarida</taxon>
        <taxon>Decapoda</taxon>
        <taxon>Pleocyemata</taxon>
        <taxon>Anomura</taxon>
        <taxon>Galatheoidea</taxon>
        <taxon>Porcellanidae</taxon>
        <taxon>Petrolisthes</taxon>
    </lineage>
</organism>
<keyword evidence="1" id="KW-0472">Membrane</keyword>
<dbReference type="EMBL" id="JAWQEG010007046">
    <property type="protein sequence ID" value="KAK3853215.1"/>
    <property type="molecule type" value="Genomic_DNA"/>
</dbReference>
<gene>
    <name evidence="2" type="ORF">Pcinc_040233</name>
</gene>
<evidence type="ECO:0000256" key="1">
    <source>
        <dbReference type="SAM" id="Phobius"/>
    </source>
</evidence>
<dbReference type="AlphaFoldDB" id="A0AAE1EJR8"/>
<dbReference type="Proteomes" id="UP001286313">
    <property type="component" value="Unassembled WGS sequence"/>
</dbReference>
<evidence type="ECO:0000313" key="2">
    <source>
        <dbReference type="EMBL" id="KAK3853215.1"/>
    </source>
</evidence>
<feature type="transmembrane region" description="Helical" evidence="1">
    <location>
        <begin position="50"/>
        <end position="69"/>
    </location>
</feature>
<sequence>MKFHSCKIGGTYFLYVHIGNRSEKGNVGKIAVTIVITQQRTGSIVNKGRNIFSVILSSLLLVIVGYTVGRSELEIRVWLLRVITEVIVPLSVLGGAAVKTNRREDDDLQLPSTLDTTPGESSVYFLY</sequence>
<feature type="transmembrane region" description="Helical" evidence="1">
    <location>
        <begin position="75"/>
        <end position="98"/>
    </location>
</feature>
<name>A0AAE1EJR8_PETCI</name>